<dbReference type="PaxDb" id="55529-EKX33385"/>
<dbReference type="InterPro" id="IPR014710">
    <property type="entry name" value="RmlC-like_jellyroll"/>
</dbReference>
<evidence type="ECO:0000256" key="9">
    <source>
        <dbReference type="SAM" id="Phobius"/>
    </source>
</evidence>
<keyword evidence="13" id="KW-1185">Reference proteome</keyword>
<keyword evidence="6 9" id="KW-0472">Membrane</keyword>
<dbReference type="SUPFAM" id="SSF81324">
    <property type="entry name" value="Voltage-gated potassium channels"/>
    <property type="match status" value="1"/>
</dbReference>
<dbReference type="CDD" id="cd00038">
    <property type="entry name" value="CAP_ED"/>
    <property type="match status" value="1"/>
</dbReference>
<keyword evidence="7" id="KW-0407">Ion channel</keyword>
<protein>
    <recommendedName>
        <fullName evidence="10">Cyclic nucleotide-binding domain-containing protein</fullName>
    </recommendedName>
</protein>
<reference evidence="11 13" key="1">
    <citation type="journal article" date="2012" name="Nature">
        <title>Algal genomes reveal evolutionary mosaicism and the fate of nucleomorphs.</title>
        <authorList>
            <consortium name="DOE Joint Genome Institute"/>
            <person name="Curtis B.A."/>
            <person name="Tanifuji G."/>
            <person name="Burki F."/>
            <person name="Gruber A."/>
            <person name="Irimia M."/>
            <person name="Maruyama S."/>
            <person name="Arias M.C."/>
            <person name="Ball S.G."/>
            <person name="Gile G.H."/>
            <person name="Hirakawa Y."/>
            <person name="Hopkins J.F."/>
            <person name="Kuo A."/>
            <person name="Rensing S.A."/>
            <person name="Schmutz J."/>
            <person name="Symeonidi A."/>
            <person name="Elias M."/>
            <person name="Eveleigh R.J."/>
            <person name="Herman E.K."/>
            <person name="Klute M.J."/>
            <person name="Nakayama T."/>
            <person name="Obornik M."/>
            <person name="Reyes-Prieto A."/>
            <person name="Armbrust E.V."/>
            <person name="Aves S.J."/>
            <person name="Beiko R.G."/>
            <person name="Coutinho P."/>
            <person name="Dacks J.B."/>
            <person name="Durnford D.G."/>
            <person name="Fast N.M."/>
            <person name="Green B.R."/>
            <person name="Grisdale C.J."/>
            <person name="Hempel F."/>
            <person name="Henrissat B."/>
            <person name="Hoppner M.P."/>
            <person name="Ishida K."/>
            <person name="Kim E."/>
            <person name="Koreny L."/>
            <person name="Kroth P.G."/>
            <person name="Liu Y."/>
            <person name="Malik S.B."/>
            <person name="Maier U.G."/>
            <person name="McRose D."/>
            <person name="Mock T."/>
            <person name="Neilson J.A."/>
            <person name="Onodera N.T."/>
            <person name="Poole A.M."/>
            <person name="Pritham E.J."/>
            <person name="Richards T.A."/>
            <person name="Rocap G."/>
            <person name="Roy S.W."/>
            <person name="Sarai C."/>
            <person name="Schaack S."/>
            <person name="Shirato S."/>
            <person name="Slamovits C.H."/>
            <person name="Spencer D.F."/>
            <person name="Suzuki S."/>
            <person name="Worden A.Z."/>
            <person name="Zauner S."/>
            <person name="Barry K."/>
            <person name="Bell C."/>
            <person name="Bharti A.K."/>
            <person name="Crow J.A."/>
            <person name="Grimwood J."/>
            <person name="Kramer R."/>
            <person name="Lindquist E."/>
            <person name="Lucas S."/>
            <person name="Salamov A."/>
            <person name="McFadden G.I."/>
            <person name="Lane C.E."/>
            <person name="Keeling P.J."/>
            <person name="Gray M.W."/>
            <person name="Grigoriev I.V."/>
            <person name="Archibald J.M."/>
        </authorList>
    </citation>
    <scope>NUCLEOTIDE SEQUENCE</scope>
    <source>
        <strain evidence="11 13">CCMP2712</strain>
    </source>
</reference>
<dbReference type="Proteomes" id="UP000011087">
    <property type="component" value="Unassembled WGS sequence"/>
</dbReference>
<gene>
    <name evidence="11" type="ORF">GUITHDRAFT_120449</name>
</gene>
<feature type="transmembrane region" description="Helical" evidence="9">
    <location>
        <begin position="38"/>
        <end position="57"/>
    </location>
</feature>
<dbReference type="PRINTS" id="PR01463">
    <property type="entry name" value="EAGCHANLFMLY"/>
</dbReference>
<dbReference type="OrthoDB" id="421226at2759"/>
<dbReference type="GO" id="GO:0005249">
    <property type="term" value="F:voltage-gated potassium channel activity"/>
    <property type="evidence" value="ECO:0007669"/>
    <property type="project" value="InterPro"/>
</dbReference>
<evidence type="ECO:0000256" key="7">
    <source>
        <dbReference type="ARBA" id="ARBA00023303"/>
    </source>
</evidence>
<dbReference type="OMA" id="WNTERAS"/>
<sequence length="734" mass="83795">MLSTDADSEYNHSFIKMFFGIGPRSKRLPSSKLIHPNSPYTLLFSGFMGLLLLYTAINTPVTVAFFWDSNACTSIPTLNFDIFVDTFFICDILNTFFIGVHHQGRYIDDLKWVFFNYLRTNFVFDTITSFPVSYVEVVMLSTCPVSSNLELSPNALRIIRVMKPLRLFKIFRIVKVVKTFKLMDTLGNRFRVPPRIMRLSKLFASIGLMVHLCSCLYWLVKVTTNSNEEVSLFIQSKSMQEGIDDEYTLSFYFVTTIFTTIGFGDVYAENHAERVYCIVVMYLGSLVFGILLAEVQQIVNQWTRQARNRDNHVQAILDFLRKNEIPFNLENEVVHWASFDFEETQRSKVQNEVLNSLPMKLRRNLLHYMHKGTLNRISIFSGVVHPSMKELILDIWAALRSVTYYYGSIICDSTTKADRLIIISTGVAQIKTYANIFDLRTDVAFNQNSHGTKLFDLNPGDYIGEYALLGDTDWGASYNRLDITCESMTRLMCLVLTKSAFDELIANYPPALKEELHARGQKHITSTLSRTQALRRSSSNILMEARRARVENRWFSLTMKLRLVKESSSSTQERFARHLSLHALNPSLNDVLKESRRDNDEFFFSRRKQDSDSGIKIALDSVCDSEEEDGGGIVPTRREVARHKDKRRQSTLTHASSLSNSRTGMKDLADLTDDLGSTIHAGWGRGDVEELREAMAGLQGQLQLVMEKIEKIETMTPETGSQVGEELSFQSGMV</sequence>
<evidence type="ECO:0000256" key="3">
    <source>
        <dbReference type="ARBA" id="ARBA00022692"/>
    </source>
</evidence>
<dbReference type="Gene3D" id="1.10.287.630">
    <property type="entry name" value="Helix hairpin bin"/>
    <property type="match status" value="1"/>
</dbReference>
<accession>L1IC21</accession>
<feature type="compositionally biased region" description="Polar residues" evidence="8">
    <location>
        <begin position="650"/>
        <end position="663"/>
    </location>
</feature>
<feature type="compositionally biased region" description="Basic residues" evidence="8">
    <location>
        <begin position="640"/>
        <end position="649"/>
    </location>
</feature>
<evidence type="ECO:0000313" key="11">
    <source>
        <dbReference type="EMBL" id="EKX33385.1"/>
    </source>
</evidence>
<dbReference type="EMBL" id="JH993144">
    <property type="protein sequence ID" value="EKX33385.1"/>
    <property type="molecule type" value="Genomic_DNA"/>
</dbReference>
<evidence type="ECO:0000256" key="5">
    <source>
        <dbReference type="ARBA" id="ARBA00023065"/>
    </source>
</evidence>
<dbReference type="RefSeq" id="XP_005820365.1">
    <property type="nucleotide sequence ID" value="XM_005820308.1"/>
</dbReference>
<evidence type="ECO:0000256" key="6">
    <source>
        <dbReference type="ARBA" id="ARBA00023136"/>
    </source>
</evidence>
<organism evidence="11">
    <name type="scientific">Guillardia theta (strain CCMP2712)</name>
    <name type="common">Cryptophyte</name>
    <dbReference type="NCBI Taxonomy" id="905079"/>
    <lineage>
        <taxon>Eukaryota</taxon>
        <taxon>Cryptophyceae</taxon>
        <taxon>Pyrenomonadales</taxon>
        <taxon>Geminigeraceae</taxon>
        <taxon>Guillardia</taxon>
    </lineage>
</organism>
<dbReference type="Gene3D" id="1.10.287.70">
    <property type="match status" value="1"/>
</dbReference>
<evidence type="ECO:0000256" key="8">
    <source>
        <dbReference type="SAM" id="MobiDB-lite"/>
    </source>
</evidence>
<reference evidence="12" key="3">
    <citation type="submission" date="2015-06" db="UniProtKB">
        <authorList>
            <consortium name="EnsemblProtists"/>
        </authorList>
    </citation>
    <scope>IDENTIFICATION</scope>
</reference>
<evidence type="ECO:0000256" key="4">
    <source>
        <dbReference type="ARBA" id="ARBA00022989"/>
    </source>
</evidence>
<dbReference type="GO" id="GO:0016020">
    <property type="term" value="C:membrane"/>
    <property type="evidence" value="ECO:0007669"/>
    <property type="project" value="UniProtKB-SubCell"/>
</dbReference>
<keyword evidence="4 9" id="KW-1133">Transmembrane helix</keyword>
<keyword evidence="3 9" id="KW-0812">Transmembrane</keyword>
<evidence type="ECO:0000256" key="2">
    <source>
        <dbReference type="ARBA" id="ARBA00022448"/>
    </source>
</evidence>
<feature type="transmembrane region" description="Helical" evidence="9">
    <location>
        <begin position="249"/>
        <end position="268"/>
    </location>
</feature>
<evidence type="ECO:0000256" key="1">
    <source>
        <dbReference type="ARBA" id="ARBA00004141"/>
    </source>
</evidence>
<dbReference type="InterPro" id="IPR005821">
    <property type="entry name" value="Ion_trans_dom"/>
</dbReference>
<comment type="subcellular location">
    <subcellularLocation>
        <location evidence="1">Membrane</location>
        <topology evidence="1">Multi-pass membrane protein</topology>
    </subcellularLocation>
</comment>
<feature type="transmembrane region" description="Helical" evidence="9">
    <location>
        <begin position="199"/>
        <end position="220"/>
    </location>
</feature>
<feature type="transmembrane region" description="Helical" evidence="9">
    <location>
        <begin position="275"/>
        <end position="293"/>
    </location>
</feature>
<dbReference type="InterPro" id="IPR000595">
    <property type="entry name" value="cNMP-bd_dom"/>
</dbReference>
<name>L1IC21_GUITC</name>
<dbReference type="AlphaFoldDB" id="L1IC21"/>
<dbReference type="SUPFAM" id="SSF51206">
    <property type="entry name" value="cAMP-binding domain-like"/>
    <property type="match status" value="1"/>
</dbReference>
<keyword evidence="5" id="KW-0406">Ion transport</keyword>
<dbReference type="EnsemblProtists" id="EKX33385">
    <property type="protein sequence ID" value="EKX33385"/>
    <property type="gene ID" value="GUITHDRAFT_120449"/>
</dbReference>
<dbReference type="HOGENOM" id="CLU_377889_0_0_1"/>
<dbReference type="PROSITE" id="PS50042">
    <property type="entry name" value="CNMP_BINDING_3"/>
    <property type="match status" value="1"/>
</dbReference>
<dbReference type="GeneID" id="17290113"/>
<keyword evidence="2" id="KW-0813">Transport</keyword>
<evidence type="ECO:0000313" key="13">
    <source>
        <dbReference type="Proteomes" id="UP000011087"/>
    </source>
</evidence>
<dbReference type="Gene3D" id="2.60.120.10">
    <property type="entry name" value="Jelly Rolls"/>
    <property type="match status" value="1"/>
</dbReference>
<evidence type="ECO:0000313" key="12">
    <source>
        <dbReference type="EnsemblProtists" id="EKX33385"/>
    </source>
</evidence>
<dbReference type="InterPro" id="IPR003938">
    <property type="entry name" value="K_chnl_volt-dep_EAG/ELK/ERG"/>
</dbReference>
<dbReference type="PANTHER" id="PTHR47823">
    <property type="entry name" value="ION_TRANS DOMAIN-CONTAINING PROTEIN"/>
    <property type="match status" value="1"/>
</dbReference>
<dbReference type="KEGG" id="gtt:GUITHDRAFT_120449"/>
<feature type="domain" description="Cyclic nucleotide-binding" evidence="10">
    <location>
        <begin position="383"/>
        <end position="505"/>
    </location>
</feature>
<dbReference type="eggNOG" id="KOG0498">
    <property type="taxonomic scope" value="Eukaryota"/>
</dbReference>
<proteinExistence type="predicted"/>
<evidence type="ECO:0000259" key="10">
    <source>
        <dbReference type="PROSITE" id="PS50042"/>
    </source>
</evidence>
<feature type="region of interest" description="Disordered" evidence="8">
    <location>
        <begin position="640"/>
        <end position="664"/>
    </location>
</feature>
<reference evidence="13" key="2">
    <citation type="submission" date="2012-11" db="EMBL/GenBank/DDBJ databases">
        <authorList>
            <person name="Kuo A."/>
            <person name="Curtis B.A."/>
            <person name="Tanifuji G."/>
            <person name="Burki F."/>
            <person name="Gruber A."/>
            <person name="Irimia M."/>
            <person name="Maruyama S."/>
            <person name="Arias M.C."/>
            <person name="Ball S.G."/>
            <person name="Gile G.H."/>
            <person name="Hirakawa Y."/>
            <person name="Hopkins J.F."/>
            <person name="Rensing S.A."/>
            <person name="Schmutz J."/>
            <person name="Symeonidi A."/>
            <person name="Elias M."/>
            <person name="Eveleigh R.J."/>
            <person name="Herman E.K."/>
            <person name="Klute M.J."/>
            <person name="Nakayama T."/>
            <person name="Obornik M."/>
            <person name="Reyes-Prieto A."/>
            <person name="Armbrust E.V."/>
            <person name="Aves S.J."/>
            <person name="Beiko R.G."/>
            <person name="Coutinho P."/>
            <person name="Dacks J.B."/>
            <person name="Durnford D.G."/>
            <person name="Fast N.M."/>
            <person name="Green B.R."/>
            <person name="Grisdale C."/>
            <person name="Hempe F."/>
            <person name="Henrissat B."/>
            <person name="Hoppner M.P."/>
            <person name="Ishida K.-I."/>
            <person name="Kim E."/>
            <person name="Koreny L."/>
            <person name="Kroth P.G."/>
            <person name="Liu Y."/>
            <person name="Malik S.-B."/>
            <person name="Maier U.G."/>
            <person name="McRose D."/>
            <person name="Mock T."/>
            <person name="Neilson J.A."/>
            <person name="Onodera N.T."/>
            <person name="Poole A.M."/>
            <person name="Pritham E.J."/>
            <person name="Richards T.A."/>
            <person name="Rocap G."/>
            <person name="Roy S.W."/>
            <person name="Sarai C."/>
            <person name="Schaack S."/>
            <person name="Shirato S."/>
            <person name="Slamovits C.H."/>
            <person name="Spencer D.F."/>
            <person name="Suzuki S."/>
            <person name="Worden A.Z."/>
            <person name="Zauner S."/>
            <person name="Barry K."/>
            <person name="Bell C."/>
            <person name="Bharti A.K."/>
            <person name="Crow J.A."/>
            <person name="Grimwood J."/>
            <person name="Kramer R."/>
            <person name="Lindquist E."/>
            <person name="Lucas S."/>
            <person name="Salamov A."/>
            <person name="McFadden G.I."/>
            <person name="Lane C.E."/>
            <person name="Keeling P.J."/>
            <person name="Gray M.W."/>
            <person name="Grigoriev I.V."/>
            <person name="Archibald J.M."/>
        </authorList>
    </citation>
    <scope>NUCLEOTIDE SEQUENCE</scope>
    <source>
        <strain evidence="13">CCMP2712</strain>
    </source>
</reference>
<dbReference type="Pfam" id="PF00520">
    <property type="entry name" value="Ion_trans"/>
    <property type="match status" value="1"/>
</dbReference>
<dbReference type="PANTHER" id="PTHR47823:SF9">
    <property type="entry name" value="CHROMOSOME UNDETERMINED SCAFFOLD_10, WHOLE GENOME SHOTGUN SEQUENCE"/>
    <property type="match status" value="1"/>
</dbReference>
<dbReference type="InterPro" id="IPR018490">
    <property type="entry name" value="cNMP-bd_dom_sf"/>
</dbReference>